<dbReference type="Proteomes" id="UP001501126">
    <property type="component" value="Unassembled WGS sequence"/>
</dbReference>
<protein>
    <recommendedName>
        <fullName evidence="3">HPF/RaiA family ribosome-associated protein</fullName>
    </recommendedName>
</protein>
<name>A0ABP3Y6B4_9FLAO</name>
<evidence type="ECO:0000313" key="1">
    <source>
        <dbReference type="EMBL" id="GAA0875117.1"/>
    </source>
</evidence>
<sequence length="122" mass="13918">MLLFTEFSSFQKTLKATDMQVLFNTNNTVNGHQRMEAYVSSRVNEVFKRFDEMITRVEVHLSDQNGDKPGKGDQQCRIEVRLRGMNPITVTSREDEMEQAINNGLKKALGTIDKAVDKARAH</sequence>
<comment type="caution">
    <text evidence="1">The sequence shown here is derived from an EMBL/GenBank/DDBJ whole genome shotgun (WGS) entry which is preliminary data.</text>
</comment>
<accession>A0ABP3Y6B4</accession>
<dbReference type="InterPro" id="IPR036567">
    <property type="entry name" value="RHF-like"/>
</dbReference>
<dbReference type="Pfam" id="PF02482">
    <property type="entry name" value="Ribosomal_S30AE"/>
    <property type="match status" value="1"/>
</dbReference>
<evidence type="ECO:0000313" key="2">
    <source>
        <dbReference type="Proteomes" id="UP001501126"/>
    </source>
</evidence>
<dbReference type="Gene3D" id="3.30.160.100">
    <property type="entry name" value="Ribosome hibernation promotion factor-like"/>
    <property type="match status" value="1"/>
</dbReference>
<organism evidence="1 2">
    <name type="scientific">Wandonia haliotis</name>
    <dbReference type="NCBI Taxonomy" id="574963"/>
    <lineage>
        <taxon>Bacteria</taxon>
        <taxon>Pseudomonadati</taxon>
        <taxon>Bacteroidota</taxon>
        <taxon>Flavobacteriia</taxon>
        <taxon>Flavobacteriales</taxon>
        <taxon>Crocinitomicaceae</taxon>
        <taxon>Wandonia</taxon>
    </lineage>
</organism>
<reference evidence="2" key="1">
    <citation type="journal article" date="2019" name="Int. J. Syst. Evol. Microbiol.">
        <title>The Global Catalogue of Microorganisms (GCM) 10K type strain sequencing project: providing services to taxonomists for standard genome sequencing and annotation.</title>
        <authorList>
            <consortium name="The Broad Institute Genomics Platform"/>
            <consortium name="The Broad Institute Genome Sequencing Center for Infectious Disease"/>
            <person name="Wu L."/>
            <person name="Ma J."/>
        </authorList>
    </citation>
    <scope>NUCLEOTIDE SEQUENCE [LARGE SCALE GENOMIC DNA]</scope>
    <source>
        <strain evidence="2">JCM 16083</strain>
    </source>
</reference>
<keyword evidence="2" id="KW-1185">Reference proteome</keyword>
<proteinExistence type="predicted"/>
<dbReference type="EMBL" id="BAAAFH010000007">
    <property type="protein sequence ID" value="GAA0875117.1"/>
    <property type="molecule type" value="Genomic_DNA"/>
</dbReference>
<evidence type="ECO:0008006" key="3">
    <source>
        <dbReference type="Google" id="ProtNLM"/>
    </source>
</evidence>
<gene>
    <name evidence="1" type="ORF">GCM10009118_15250</name>
</gene>
<dbReference type="InterPro" id="IPR003489">
    <property type="entry name" value="RHF/RaiA"/>
</dbReference>
<dbReference type="SUPFAM" id="SSF69754">
    <property type="entry name" value="Ribosome binding protein Y (YfiA homologue)"/>
    <property type="match status" value="1"/>
</dbReference>